<dbReference type="STRING" id="1249627.D779_1733"/>
<dbReference type="GO" id="GO:0005886">
    <property type="term" value="C:plasma membrane"/>
    <property type="evidence" value="ECO:0007669"/>
    <property type="project" value="UniProtKB-SubCell"/>
</dbReference>
<accession>W9V6Y6</accession>
<dbReference type="GO" id="GO:0008270">
    <property type="term" value="F:zinc ion binding"/>
    <property type="evidence" value="ECO:0007669"/>
    <property type="project" value="UniProtKB-UniRule"/>
</dbReference>
<comment type="similarity">
    <text evidence="6">Belongs to the inorganic carbon transporter (TC 9.A.2) DabA family.</text>
</comment>
<keyword evidence="4 6" id="KW-0862">Zinc</keyword>
<feature type="binding site" evidence="6">
    <location>
        <position position="724"/>
    </location>
    <ligand>
        <name>Zn(2+)</name>
        <dbReference type="ChEBI" id="CHEBI:29105"/>
    </ligand>
</feature>
<keyword evidence="1 6" id="KW-0813">Transport</keyword>
<dbReference type="AlphaFoldDB" id="W9V6Y6"/>
<evidence type="ECO:0000313" key="8">
    <source>
        <dbReference type="Proteomes" id="UP000019460"/>
    </source>
</evidence>
<name>W9V6Y6_9GAMM</name>
<keyword evidence="5 6" id="KW-0472">Membrane</keyword>
<evidence type="ECO:0000256" key="1">
    <source>
        <dbReference type="ARBA" id="ARBA00022448"/>
    </source>
</evidence>
<comment type="subcellular location">
    <subcellularLocation>
        <location evidence="6">Cell membrane</location>
        <topology evidence="6">Peripheral membrane protein</topology>
    </subcellularLocation>
</comment>
<dbReference type="PANTHER" id="PTHR38344:SF1">
    <property type="entry name" value="INORGANIC CARBON TRANSPORTER SUBUNIT DABA-RELATED"/>
    <property type="match status" value="1"/>
</dbReference>
<dbReference type="EMBL" id="AONC01000029">
    <property type="protein sequence ID" value="EXJ15179.1"/>
    <property type="molecule type" value="Genomic_DNA"/>
</dbReference>
<feature type="binding site" evidence="6">
    <location>
        <position position="466"/>
    </location>
    <ligand>
        <name>Zn(2+)</name>
        <dbReference type="ChEBI" id="CHEBI:29105"/>
    </ligand>
</feature>
<feature type="binding site" evidence="6">
    <location>
        <position position="739"/>
    </location>
    <ligand>
        <name>Zn(2+)</name>
        <dbReference type="ChEBI" id="CHEBI:29105"/>
    </ligand>
</feature>
<dbReference type="OrthoDB" id="9805101at2"/>
<comment type="subunit">
    <text evidence="6">Forms a complex with DabB.</text>
</comment>
<keyword evidence="2 6" id="KW-1003">Cell membrane</keyword>
<evidence type="ECO:0000256" key="4">
    <source>
        <dbReference type="ARBA" id="ARBA00022833"/>
    </source>
</evidence>
<dbReference type="InterPro" id="IPR018752">
    <property type="entry name" value="DabA"/>
</dbReference>
<dbReference type="Proteomes" id="UP000019460">
    <property type="component" value="Unassembled WGS sequence"/>
</dbReference>
<evidence type="ECO:0000256" key="2">
    <source>
        <dbReference type="ARBA" id="ARBA00022475"/>
    </source>
</evidence>
<dbReference type="PANTHER" id="PTHR38344">
    <property type="entry name" value="UPF0753 PROTEIN AQ_863"/>
    <property type="match status" value="1"/>
</dbReference>
<dbReference type="Pfam" id="PF10070">
    <property type="entry name" value="DabA"/>
    <property type="match status" value="1"/>
</dbReference>
<reference evidence="7 8" key="1">
    <citation type="submission" date="2012-11" db="EMBL/GenBank/DDBJ databases">
        <title>Genome assembly of Thiorhodococcus sp. AK35.</title>
        <authorList>
            <person name="Nupur N."/>
            <person name="Khatri I."/>
            <person name="Subramanian S."/>
            <person name="Pinnaka A."/>
        </authorList>
    </citation>
    <scope>NUCLEOTIDE SEQUENCE [LARGE SCALE GENOMIC DNA]</scope>
    <source>
        <strain evidence="7 8">AK35</strain>
    </source>
</reference>
<sequence length="1045" mass="118190">MSPPLGDKLRIRAMIYVAAEPVPLFWPMRSFISRNPLHGLAHLPFDEAVDKGADLFRARRFLPRPTYQGYLKRGLVDRDALEQGVRRFLENRPGFQPFEPSDWLLADLTGRDRPVAEELTLADADAVHAILNGTEPPPAEEPDPEVLSTELIERLLHGRPLYELVDALFGTRIGEALDEQVIRACLDFFDEGQSVWSMPHREQGLFRAWLDVAGRDVRRTLDRLLSEAGAESEQPPETVIALVLRALELPEDDWVAYFTRELARLYGWAGFIRWRSGASHYHWQQRFPGDLVDYLAMRALLALTLLRQETRERIPFTFGALSQFIASEPFEVYLRNELYGADKTHAPRVMPKMARALEDVLLQRKRSRVTRVFHSYRALKRRSEAETQARSLVELGEELGLSDRIRRASPQELDALLRLSRDFRRREGMIWLQAMETRAIGDLIQGLNLETPEPRDKRPFAKALFCIDTRSERIRRNLESVGDYQTYGIAGFFGVPLSFMELGKGIEIHLCPVLLTPKNLVVEMSSLGLPDRAALTALEKVMHELKESVLTPFVTVEAVGLLFGFDMVGKTLMPTSYNRWRERLHQSKPPTHLMIDKLGRDQADSIVRTVQRAVIAKALEQELDLPPERITDDLARELRECALGHAHAGPELAVALGLDDAGVARLLDRLRGAYRINPAFARLQMERLGRIGFSLDEQVGFVHQALRSIGLTQDFSRFILLVGHGSSSENNPYESALDCGACGGSHGLVSARALAQMANKPEVRCRLRDKGLEIPDDAWFVPALHDTTTDEIQLQDLALLPASHLMYLDRLRTGLGSASRLCAQERLPTLEPNARIRDAAAAARGARRNARDWSQVRPEWGLSRNAYFVIGRRELTQSKMLDGRAFLHSYDYRLDPRRRLLENILTGPLVVGHWINMEYYFSTVDNDRFGSGSKVYHNVAGRFGVMSGNLSDLRTGLPAQTVLEDGRPYHQPMRLVTLIEAPFAHAIAAVEGVVAVKRLVRNGWIRLLVLDPEASTLHLYEDGEWRSQPYSDGMHPSLFEEVSKS</sequence>
<dbReference type="HAMAP" id="MF_01871">
    <property type="entry name" value="DabA"/>
    <property type="match status" value="1"/>
</dbReference>
<organism evidence="7 8">
    <name type="scientific">Imhoffiella purpurea</name>
    <dbReference type="NCBI Taxonomy" id="1249627"/>
    <lineage>
        <taxon>Bacteria</taxon>
        <taxon>Pseudomonadati</taxon>
        <taxon>Pseudomonadota</taxon>
        <taxon>Gammaproteobacteria</taxon>
        <taxon>Chromatiales</taxon>
        <taxon>Chromatiaceae</taxon>
        <taxon>Imhoffiella</taxon>
    </lineage>
</organism>
<evidence type="ECO:0000256" key="3">
    <source>
        <dbReference type="ARBA" id="ARBA00022723"/>
    </source>
</evidence>
<proteinExistence type="inferred from homology"/>
<dbReference type="RefSeq" id="WP_043753485.1">
    <property type="nucleotide sequence ID" value="NZ_AONC01000029.1"/>
</dbReference>
<feature type="binding site" evidence="6">
    <location>
        <position position="468"/>
    </location>
    <ligand>
        <name>Zn(2+)</name>
        <dbReference type="ChEBI" id="CHEBI:29105"/>
    </ligand>
</feature>
<gene>
    <name evidence="6" type="primary">dabA</name>
    <name evidence="7" type="ORF">D779_1733</name>
</gene>
<evidence type="ECO:0000256" key="6">
    <source>
        <dbReference type="HAMAP-Rule" id="MF_01871"/>
    </source>
</evidence>
<comment type="cofactor">
    <cofactor evidence="6">
        <name>Zn(2+)</name>
        <dbReference type="ChEBI" id="CHEBI:29105"/>
    </cofactor>
</comment>
<comment type="caution">
    <text evidence="7">The sequence shown here is derived from an EMBL/GenBank/DDBJ whole genome shotgun (WGS) entry which is preliminary data.</text>
</comment>
<comment type="function">
    <text evidence="6">Part of an energy-coupled inorganic carbon pump.</text>
</comment>
<keyword evidence="8" id="KW-1185">Reference proteome</keyword>
<protein>
    <recommendedName>
        <fullName evidence="6">Probable inorganic carbon transporter subunit DabA</fullName>
    </recommendedName>
</protein>
<evidence type="ECO:0000256" key="5">
    <source>
        <dbReference type="ARBA" id="ARBA00023136"/>
    </source>
</evidence>
<keyword evidence="7" id="KW-0812">Transmembrane</keyword>
<dbReference type="PATRIC" id="fig|1249627.3.peg.2181"/>
<dbReference type="eggNOG" id="COG3002">
    <property type="taxonomic scope" value="Bacteria"/>
</dbReference>
<keyword evidence="3 6" id="KW-0479">Metal-binding</keyword>
<evidence type="ECO:0000313" key="7">
    <source>
        <dbReference type="EMBL" id="EXJ15179.1"/>
    </source>
</evidence>